<protein>
    <recommendedName>
        <fullName evidence="3">Ribosomal protein L1</fullName>
    </recommendedName>
</protein>
<dbReference type="Gene3D" id="3.40.50.790">
    <property type="match status" value="1"/>
</dbReference>
<dbReference type="AlphaFoldDB" id="A0A642V2A5"/>
<accession>A0A642V2A5</accession>
<evidence type="ECO:0008006" key="3">
    <source>
        <dbReference type="Google" id="ProtNLM"/>
    </source>
</evidence>
<dbReference type="VEuPathDB" id="FungiDB:TRICI_003991"/>
<dbReference type="SUPFAM" id="SSF56808">
    <property type="entry name" value="Ribosomal protein L1"/>
    <property type="match status" value="1"/>
</dbReference>
<proteinExistence type="predicted"/>
<sequence>MDGRLMSIERSIKALVSHAGAAEPVYLQMTLMEPYVTKRNPVPVLFQLPNKLQSLLEREVCLVVRDPQQSVVDVLEKKGAPTEDLFKEIISVKKLKNRVRSKKQLDEFFKSFDLVVCDEKVSHLLPEILGAHFYKSGKNMPIPIKMAKPESPKNSVDPKYVKYQLKAINHSTALALTPGTCLSCLVGYTDMDTDRLVRNYQAIQKKLLEKFNGSKPKLTIRKIHVKTPESASLPTYP</sequence>
<organism evidence="1 2">
    <name type="scientific">Trichomonascus ciferrii</name>
    <dbReference type="NCBI Taxonomy" id="44093"/>
    <lineage>
        <taxon>Eukaryota</taxon>
        <taxon>Fungi</taxon>
        <taxon>Dikarya</taxon>
        <taxon>Ascomycota</taxon>
        <taxon>Saccharomycotina</taxon>
        <taxon>Dipodascomycetes</taxon>
        <taxon>Dipodascales</taxon>
        <taxon>Trichomonascaceae</taxon>
        <taxon>Trichomonascus</taxon>
        <taxon>Trichomonascus ciferrii complex</taxon>
    </lineage>
</organism>
<evidence type="ECO:0000313" key="2">
    <source>
        <dbReference type="Proteomes" id="UP000761534"/>
    </source>
</evidence>
<keyword evidence="2" id="KW-1185">Reference proteome</keyword>
<dbReference type="Proteomes" id="UP000761534">
    <property type="component" value="Unassembled WGS sequence"/>
</dbReference>
<name>A0A642V2A5_9ASCO</name>
<dbReference type="InterPro" id="IPR028364">
    <property type="entry name" value="Ribosomal_uL1/biogenesis"/>
</dbReference>
<dbReference type="InterPro" id="IPR023674">
    <property type="entry name" value="Ribosomal_uL1-like"/>
</dbReference>
<dbReference type="EMBL" id="SWFS01000296">
    <property type="protein sequence ID" value="KAA8910980.1"/>
    <property type="molecule type" value="Genomic_DNA"/>
</dbReference>
<dbReference type="OrthoDB" id="10251727at2759"/>
<dbReference type="Pfam" id="PF00687">
    <property type="entry name" value="Ribosomal_L1"/>
    <property type="match status" value="1"/>
</dbReference>
<comment type="caution">
    <text evidence="1">The sequence shown here is derived from an EMBL/GenBank/DDBJ whole genome shotgun (WGS) entry which is preliminary data.</text>
</comment>
<gene>
    <name evidence="1" type="ORF">TRICI_003991</name>
</gene>
<evidence type="ECO:0000313" key="1">
    <source>
        <dbReference type="EMBL" id="KAA8910980.1"/>
    </source>
</evidence>
<dbReference type="InterPro" id="IPR016095">
    <property type="entry name" value="Ribosomal_uL1_3-a/b-sand"/>
</dbReference>
<reference evidence="1" key="1">
    <citation type="journal article" date="2019" name="G3 (Bethesda)">
        <title>Genome Assemblies of Two Rare Opportunistic Yeast Pathogens: Diutina rugosa (syn. Candida rugosa) and Trichomonascus ciferrii (syn. Candida ciferrii).</title>
        <authorList>
            <person name="Mixao V."/>
            <person name="Saus E."/>
            <person name="Hansen A.P."/>
            <person name="Lass-Florl C."/>
            <person name="Gabaldon T."/>
        </authorList>
    </citation>
    <scope>NUCLEOTIDE SEQUENCE</scope>
    <source>
        <strain evidence="1">CBS 4856</strain>
    </source>
</reference>